<evidence type="ECO:0000313" key="3">
    <source>
        <dbReference type="Proteomes" id="UP001177003"/>
    </source>
</evidence>
<evidence type="ECO:0000256" key="1">
    <source>
        <dbReference type="SAM" id="MobiDB-lite"/>
    </source>
</evidence>
<gene>
    <name evidence="2" type="ORF">LSALG_LOCUS4215</name>
</gene>
<feature type="region of interest" description="Disordered" evidence="1">
    <location>
        <begin position="43"/>
        <end position="96"/>
    </location>
</feature>
<name>A0AA35V7R3_LACSI</name>
<proteinExistence type="predicted"/>
<dbReference type="AlphaFoldDB" id="A0AA35V7R3"/>
<keyword evidence="3" id="KW-1185">Reference proteome</keyword>
<feature type="compositionally biased region" description="Pro residues" evidence="1">
    <location>
        <begin position="74"/>
        <end position="89"/>
    </location>
</feature>
<protein>
    <submittedName>
        <fullName evidence="2">Uncharacterized protein</fullName>
    </submittedName>
</protein>
<dbReference type="EMBL" id="OX465086">
    <property type="protein sequence ID" value="CAI9263529.1"/>
    <property type="molecule type" value="Genomic_DNA"/>
</dbReference>
<evidence type="ECO:0000313" key="2">
    <source>
        <dbReference type="EMBL" id="CAI9263529.1"/>
    </source>
</evidence>
<sequence>MSVRNILCLGHLKVASLNTVSLLLPKLYAELFDGNCASNEDDCYSHHNSKSITQPPPFAASPSGNPNRRAKPSTPRPRAPNASPDPPSSASPKASIIVDDLALEMQKALRHLTQGTTIPQCLKKL</sequence>
<accession>A0AA35V7R3</accession>
<dbReference type="Proteomes" id="UP001177003">
    <property type="component" value="Chromosome 0"/>
</dbReference>
<reference evidence="2" key="1">
    <citation type="submission" date="2023-04" db="EMBL/GenBank/DDBJ databases">
        <authorList>
            <person name="Vijverberg K."/>
            <person name="Xiong W."/>
            <person name="Schranz E."/>
        </authorList>
    </citation>
    <scope>NUCLEOTIDE SEQUENCE</scope>
</reference>
<organism evidence="2 3">
    <name type="scientific">Lactuca saligna</name>
    <name type="common">Willowleaf lettuce</name>
    <dbReference type="NCBI Taxonomy" id="75948"/>
    <lineage>
        <taxon>Eukaryota</taxon>
        <taxon>Viridiplantae</taxon>
        <taxon>Streptophyta</taxon>
        <taxon>Embryophyta</taxon>
        <taxon>Tracheophyta</taxon>
        <taxon>Spermatophyta</taxon>
        <taxon>Magnoliopsida</taxon>
        <taxon>eudicotyledons</taxon>
        <taxon>Gunneridae</taxon>
        <taxon>Pentapetalae</taxon>
        <taxon>asterids</taxon>
        <taxon>campanulids</taxon>
        <taxon>Asterales</taxon>
        <taxon>Asteraceae</taxon>
        <taxon>Cichorioideae</taxon>
        <taxon>Cichorieae</taxon>
        <taxon>Lactucinae</taxon>
        <taxon>Lactuca</taxon>
    </lineage>
</organism>